<dbReference type="EMBL" id="ML975160">
    <property type="protein sequence ID" value="KAF1811640.1"/>
    <property type="molecule type" value="Genomic_DNA"/>
</dbReference>
<keyword evidence="4" id="KW-1185">Reference proteome</keyword>
<dbReference type="GeneID" id="54423444"/>
<keyword evidence="2" id="KW-0732">Signal</keyword>
<sequence length="444" mass="48378">MKSISLVSLAFWSALGSCAAYTGRTEPEPVSHRFNRRQAVSPSSGNDTAPDNDYVMGALPGGQGKSTIDKLLAQHADGADIATLLNPPHAGKVPDPPNAAPRRQPLTPRIEFWHPNSKTVKLRYGPYNVPNMTETGNFGGHGGMLYNYPDLNIDKPCDDCRIVGVNADLEYADGSSANVTNGMWLHHYVHFVVGEGRTDATCGGEEVSLPHKIIGETPRNAERFFSSGNEKTLAAFYGASRIAGYRLREEDQMAVIVDFMNENMEDKVVYLTVTYDYVEGDPEGYADVRPIWFDIVKCGTSELPSPRDSDSFEITSPPWTPDFDAEIIGFGGHLHDGGTSVIVSVDGRSIGVSNASYTEYTVAVPDHDPNRGETGHGHGSNQTTHLSGMSPIIGTDLIERELAKGQKWEIKATYDYGLYEPERGMDGALENIMGIAIMFVIPDT</sequence>
<feature type="region of interest" description="Disordered" evidence="1">
    <location>
        <begin position="24"/>
        <end position="56"/>
    </location>
</feature>
<reference evidence="5" key="2">
    <citation type="submission" date="2020-04" db="EMBL/GenBank/DDBJ databases">
        <authorList>
            <consortium name="NCBI Genome Project"/>
        </authorList>
    </citation>
    <scope>NUCLEOTIDE SEQUENCE</scope>
    <source>
        <strain evidence="5">CBS 781.70</strain>
    </source>
</reference>
<dbReference type="RefSeq" id="XP_033533271.1">
    <property type="nucleotide sequence ID" value="XM_033682874.1"/>
</dbReference>
<feature type="chain" id="PRO_5044631750" evidence="2">
    <location>
        <begin position="21"/>
        <end position="444"/>
    </location>
</feature>
<accession>A0A6G1G137</accession>
<name>A0A6G1G137_9PEZI</name>
<reference evidence="3 5" key="1">
    <citation type="submission" date="2020-01" db="EMBL/GenBank/DDBJ databases">
        <authorList>
            <consortium name="DOE Joint Genome Institute"/>
            <person name="Haridas S."/>
            <person name="Albert R."/>
            <person name="Binder M."/>
            <person name="Bloem J."/>
            <person name="Labutti K."/>
            <person name="Salamov A."/>
            <person name="Andreopoulos B."/>
            <person name="Baker S.E."/>
            <person name="Barry K."/>
            <person name="Bills G."/>
            <person name="Bluhm B.H."/>
            <person name="Cannon C."/>
            <person name="Castanera R."/>
            <person name="Culley D.E."/>
            <person name="Daum C."/>
            <person name="Ezra D."/>
            <person name="Gonzalez J.B."/>
            <person name="Henrissat B."/>
            <person name="Kuo A."/>
            <person name="Liang C."/>
            <person name="Lipzen A."/>
            <person name="Lutzoni F."/>
            <person name="Magnuson J."/>
            <person name="Mondo S."/>
            <person name="Nolan M."/>
            <person name="Ohm R."/>
            <person name="Pangilinan J."/>
            <person name="Park H.-J."/>
            <person name="Ramirez L."/>
            <person name="Alfaro M."/>
            <person name="Sun H."/>
            <person name="Tritt A."/>
            <person name="Yoshinaga Y."/>
            <person name="Zwiers L.-H."/>
            <person name="Turgeon B.G."/>
            <person name="Goodwin S.B."/>
            <person name="Spatafora J.W."/>
            <person name="Crous P.W."/>
            <person name="Grigoriev I.V."/>
        </authorList>
    </citation>
    <scope>NUCLEOTIDE SEQUENCE</scope>
    <source>
        <strain evidence="3 5">CBS 781.70</strain>
    </source>
</reference>
<dbReference type="OrthoDB" id="4142625at2759"/>
<feature type="region of interest" description="Disordered" evidence="1">
    <location>
        <begin position="370"/>
        <end position="389"/>
    </location>
</feature>
<dbReference type="Proteomes" id="UP000504638">
    <property type="component" value="Unplaced"/>
</dbReference>
<organism evidence="3">
    <name type="scientific">Eremomyces bilateralis CBS 781.70</name>
    <dbReference type="NCBI Taxonomy" id="1392243"/>
    <lineage>
        <taxon>Eukaryota</taxon>
        <taxon>Fungi</taxon>
        <taxon>Dikarya</taxon>
        <taxon>Ascomycota</taxon>
        <taxon>Pezizomycotina</taxon>
        <taxon>Dothideomycetes</taxon>
        <taxon>Dothideomycetes incertae sedis</taxon>
        <taxon>Eremomycetales</taxon>
        <taxon>Eremomycetaceae</taxon>
        <taxon>Eremomyces</taxon>
    </lineage>
</organism>
<evidence type="ECO:0000256" key="2">
    <source>
        <dbReference type="SAM" id="SignalP"/>
    </source>
</evidence>
<feature type="compositionally biased region" description="Polar residues" evidence="1">
    <location>
        <begin position="38"/>
        <end position="49"/>
    </location>
</feature>
<gene>
    <name evidence="3 5" type="ORF">P152DRAFT_514786</name>
</gene>
<evidence type="ECO:0000313" key="3">
    <source>
        <dbReference type="EMBL" id="KAF1811640.1"/>
    </source>
</evidence>
<dbReference type="AlphaFoldDB" id="A0A6G1G137"/>
<reference evidence="5" key="3">
    <citation type="submission" date="2025-04" db="UniProtKB">
        <authorList>
            <consortium name="RefSeq"/>
        </authorList>
    </citation>
    <scope>IDENTIFICATION</scope>
    <source>
        <strain evidence="5">CBS 781.70</strain>
    </source>
</reference>
<dbReference type="PROSITE" id="PS51257">
    <property type="entry name" value="PROKAR_LIPOPROTEIN"/>
    <property type="match status" value="1"/>
</dbReference>
<evidence type="ECO:0000256" key="1">
    <source>
        <dbReference type="SAM" id="MobiDB-lite"/>
    </source>
</evidence>
<proteinExistence type="predicted"/>
<protein>
    <submittedName>
        <fullName evidence="3 5">Uncharacterized protein</fullName>
    </submittedName>
</protein>
<evidence type="ECO:0000313" key="4">
    <source>
        <dbReference type="Proteomes" id="UP000504638"/>
    </source>
</evidence>
<feature type="signal peptide" evidence="2">
    <location>
        <begin position="1"/>
        <end position="20"/>
    </location>
</feature>
<evidence type="ECO:0000313" key="5">
    <source>
        <dbReference type="RefSeq" id="XP_033533271.1"/>
    </source>
</evidence>